<accession>A0AAW2J4L6</accession>
<dbReference type="EMBL" id="JACGWK010001406">
    <property type="protein sequence ID" value="KAL0289335.1"/>
    <property type="molecule type" value="Genomic_DNA"/>
</dbReference>
<evidence type="ECO:0000256" key="1">
    <source>
        <dbReference type="SAM" id="MobiDB-lite"/>
    </source>
</evidence>
<dbReference type="AlphaFoldDB" id="A0AAW2J4L6"/>
<organism evidence="2">
    <name type="scientific">Sesamum angustifolium</name>
    <dbReference type="NCBI Taxonomy" id="2727405"/>
    <lineage>
        <taxon>Eukaryota</taxon>
        <taxon>Viridiplantae</taxon>
        <taxon>Streptophyta</taxon>
        <taxon>Embryophyta</taxon>
        <taxon>Tracheophyta</taxon>
        <taxon>Spermatophyta</taxon>
        <taxon>Magnoliopsida</taxon>
        <taxon>eudicotyledons</taxon>
        <taxon>Gunneridae</taxon>
        <taxon>Pentapetalae</taxon>
        <taxon>asterids</taxon>
        <taxon>lamiids</taxon>
        <taxon>Lamiales</taxon>
        <taxon>Pedaliaceae</taxon>
        <taxon>Sesamum</taxon>
    </lineage>
</organism>
<protein>
    <submittedName>
        <fullName evidence="2">Uncharacterized protein</fullName>
    </submittedName>
</protein>
<gene>
    <name evidence="2" type="ORF">Sangu_2619600</name>
</gene>
<reference evidence="2" key="1">
    <citation type="submission" date="2020-06" db="EMBL/GenBank/DDBJ databases">
        <authorList>
            <person name="Li T."/>
            <person name="Hu X."/>
            <person name="Zhang T."/>
            <person name="Song X."/>
            <person name="Zhang H."/>
            <person name="Dai N."/>
            <person name="Sheng W."/>
            <person name="Hou X."/>
            <person name="Wei L."/>
        </authorList>
    </citation>
    <scope>NUCLEOTIDE SEQUENCE</scope>
    <source>
        <strain evidence="2">G01</strain>
        <tissue evidence="2">Leaf</tissue>
    </source>
</reference>
<comment type="caution">
    <text evidence="2">The sequence shown here is derived from an EMBL/GenBank/DDBJ whole genome shotgun (WGS) entry which is preliminary data.</text>
</comment>
<sequence length="60" mass="6469">MVWMCFSEEDLNHILGEAETEVKGDAGQTGDVADDERAPDESLPQPEVEDIPGPSGETHS</sequence>
<proteinExistence type="predicted"/>
<evidence type="ECO:0000313" key="2">
    <source>
        <dbReference type="EMBL" id="KAL0289335.1"/>
    </source>
</evidence>
<name>A0AAW2J4L6_9LAMI</name>
<reference evidence="2" key="2">
    <citation type="journal article" date="2024" name="Plant">
        <title>Genomic evolution and insights into agronomic trait innovations of Sesamum species.</title>
        <authorList>
            <person name="Miao H."/>
            <person name="Wang L."/>
            <person name="Qu L."/>
            <person name="Liu H."/>
            <person name="Sun Y."/>
            <person name="Le M."/>
            <person name="Wang Q."/>
            <person name="Wei S."/>
            <person name="Zheng Y."/>
            <person name="Lin W."/>
            <person name="Duan Y."/>
            <person name="Cao H."/>
            <person name="Xiong S."/>
            <person name="Wang X."/>
            <person name="Wei L."/>
            <person name="Li C."/>
            <person name="Ma Q."/>
            <person name="Ju M."/>
            <person name="Zhao R."/>
            <person name="Li G."/>
            <person name="Mu C."/>
            <person name="Tian Q."/>
            <person name="Mei H."/>
            <person name="Zhang T."/>
            <person name="Gao T."/>
            <person name="Zhang H."/>
        </authorList>
    </citation>
    <scope>NUCLEOTIDE SEQUENCE</scope>
    <source>
        <strain evidence="2">G01</strain>
    </source>
</reference>
<feature type="region of interest" description="Disordered" evidence="1">
    <location>
        <begin position="17"/>
        <end position="60"/>
    </location>
</feature>